<dbReference type="OrthoDB" id="5733485at2"/>
<sequence>MALAPLAGAECNCLWQGSFDQVQGETDLVVSATVLSTRGNSIDLQVDQALRGGRDDEEVRVWLKTGDYCRPEAELFPVGSQWVMALYEITEEVPGGFNPGTPNISYGRIGDYQLSVCGGYWLNRTGDWVTGNLVDAPRWSREVEMTPVMLDLVAAFVRGEVESQALLAASQEDPALRDLMLDTRSFLRYGPEEPETDSPDPDSD</sequence>
<name>A0A5C8ZLZ2_9GAMM</name>
<keyword evidence="2" id="KW-1185">Reference proteome</keyword>
<protein>
    <submittedName>
        <fullName evidence="1">Delta-aminolevulinic acid dehydratase</fullName>
    </submittedName>
</protein>
<dbReference type="Proteomes" id="UP000321933">
    <property type="component" value="Unassembled WGS sequence"/>
</dbReference>
<comment type="caution">
    <text evidence="1">The sequence shown here is derived from an EMBL/GenBank/DDBJ whole genome shotgun (WGS) entry which is preliminary data.</text>
</comment>
<evidence type="ECO:0000313" key="2">
    <source>
        <dbReference type="Proteomes" id="UP000321933"/>
    </source>
</evidence>
<dbReference type="EMBL" id="VRYZ01000009">
    <property type="protein sequence ID" value="TXS89478.1"/>
    <property type="molecule type" value="Genomic_DNA"/>
</dbReference>
<evidence type="ECO:0000313" key="1">
    <source>
        <dbReference type="EMBL" id="TXS89478.1"/>
    </source>
</evidence>
<accession>A0A5C8ZLZ2</accession>
<dbReference type="AlphaFoldDB" id="A0A5C8ZLZ2"/>
<gene>
    <name evidence="1" type="ORF">FVW59_18285</name>
</gene>
<organism evidence="1 2">
    <name type="scientific">Parahaliea aestuarii</name>
    <dbReference type="NCBI Taxonomy" id="1852021"/>
    <lineage>
        <taxon>Bacteria</taxon>
        <taxon>Pseudomonadati</taxon>
        <taxon>Pseudomonadota</taxon>
        <taxon>Gammaproteobacteria</taxon>
        <taxon>Cellvibrionales</taxon>
        <taxon>Halieaceae</taxon>
        <taxon>Parahaliea</taxon>
    </lineage>
</organism>
<reference evidence="1 2" key="1">
    <citation type="submission" date="2019-08" db="EMBL/GenBank/DDBJ databases">
        <title>Parahaliea maris sp. nov., isolated from the surface seawater.</title>
        <authorList>
            <person name="Liu Y."/>
        </authorList>
    </citation>
    <scope>NUCLEOTIDE SEQUENCE [LARGE SCALE GENOMIC DNA]</scope>
    <source>
        <strain evidence="1 2">S2-26</strain>
    </source>
</reference>
<proteinExistence type="predicted"/>